<sequence length="92" mass="10730">MEIKITGSEKEITDFMYEIKAQHVTEQIQVSTHTHSKDIEWGAVFPIWGDKDRTQAYNELIKEKGLTSEDIRLISLVANYEKRKVLIRNIPI</sequence>
<comment type="caution">
    <text evidence="1">The sequence shown here is derived from an EMBL/GenBank/DDBJ whole genome shotgun (WGS) entry which is preliminary data.</text>
</comment>
<dbReference type="AlphaFoldDB" id="A0A0J6WSU7"/>
<proteinExistence type="predicted"/>
<accession>A0A0J6WSU7</accession>
<dbReference type="Proteomes" id="UP000036503">
    <property type="component" value="Unassembled WGS sequence"/>
</dbReference>
<dbReference type="EMBL" id="LEKT01000087">
    <property type="protein sequence ID" value="KMO85228.1"/>
    <property type="molecule type" value="Genomic_DNA"/>
</dbReference>
<name>A0A0J6WSU7_9FIRM</name>
<dbReference type="InParanoid" id="A0A0J6WSU7"/>
<keyword evidence="2" id="KW-1185">Reference proteome</keyword>
<dbReference type="RefSeq" id="WP_048515599.1">
    <property type="nucleotide sequence ID" value="NZ_FUXD01000074.1"/>
</dbReference>
<reference evidence="1 2" key="1">
    <citation type="submission" date="2015-06" db="EMBL/GenBank/DDBJ databases">
        <title>Draft genome sequence of beer spoilage bacterium Megasphaera cerevisiae type strain 20462.</title>
        <authorList>
            <person name="Kutumbaka K."/>
            <person name="Pasmowitz J."/>
            <person name="Mategko J."/>
            <person name="Reyes D."/>
            <person name="Friedrich A."/>
            <person name="Han S."/>
            <person name="Martens-Habbena W."/>
            <person name="Neal-McKinney J."/>
            <person name="Janagama H.K."/>
            <person name="Nadala C."/>
            <person name="Samadpour M."/>
        </authorList>
    </citation>
    <scope>NUCLEOTIDE SEQUENCE [LARGE SCALE GENOMIC DNA]</scope>
    <source>
        <strain evidence="1 2">DSM 20462</strain>
    </source>
</reference>
<dbReference type="PATRIC" id="fig|1122219.3.peg.3393"/>
<protein>
    <submittedName>
        <fullName evidence="1">Uncharacterized protein</fullName>
    </submittedName>
</protein>
<gene>
    <name evidence="1" type="ORF">AB840_14720</name>
</gene>
<evidence type="ECO:0000313" key="1">
    <source>
        <dbReference type="EMBL" id="KMO85228.1"/>
    </source>
</evidence>
<organism evidence="1 2">
    <name type="scientific">Megasphaera cerevisiae DSM 20462</name>
    <dbReference type="NCBI Taxonomy" id="1122219"/>
    <lineage>
        <taxon>Bacteria</taxon>
        <taxon>Bacillati</taxon>
        <taxon>Bacillota</taxon>
        <taxon>Negativicutes</taxon>
        <taxon>Veillonellales</taxon>
        <taxon>Veillonellaceae</taxon>
        <taxon>Megasphaera</taxon>
    </lineage>
</organism>
<evidence type="ECO:0000313" key="2">
    <source>
        <dbReference type="Proteomes" id="UP000036503"/>
    </source>
</evidence>